<evidence type="ECO:0000313" key="8">
    <source>
        <dbReference type="Proteomes" id="UP001597497"/>
    </source>
</evidence>
<evidence type="ECO:0000256" key="6">
    <source>
        <dbReference type="SAM" id="Phobius"/>
    </source>
</evidence>
<evidence type="ECO:0000256" key="4">
    <source>
        <dbReference type="ARBA" id="ARBA00022989"/>
    </source>
</evidence>
<keyword evidence="3 6" id="KW-0812">Transmembrane</keyword>
<evidence type="ECO:0000256" key="3">
    <source>
        <dbReference type="ARBA" id="ARBA00022692"/>
    </source>
</evidence>
<evidence type="ECO:0000256" key="5">
    <source>
        <dbReference type="ARBA" id="ARBA00023136"/>
    </source>
</evidence>
<reference evidence="8" key="1">
    <citation type="journal article" date="2019" name="Int. J. Syst. Evol. Microbiol.">
        <title>The Global Catalogue of Microorganisms (GCM) 10K type strain sequencing project: providing services to taxonomists for standard genome sequencing and annotation.</title>
        <authorList>
            <consortium name="The Broad Institute Genomics Platform"/>
            <consortium name="The Broad Institute Genome Sequencing Center for Infectious Disease"/>
            <person name="Wu L."/>
            <person name="Ma J."/>
        </authorList>
    </citation>
    <scope>NUCLEOTIDE SEQUENCE [LARGE SCALE GENOMIC DNA]</scope>
    <source>
        <strain evidence="8">KCTC 33676</strain>
    </source>
</reference>
<keyword evidence="5 6" id="KW-0472">Membrane</keyword>
<organism evidence="7 8">
    <name type="scientific">Marinicrinis sediminis</name>
    <dbReference type="NCBI Taxonomy" id="1652465"/>
    <lineage>
        <taxon>Bacteria</taxon>
        <taxon>Bacillati</taxon>
        <taxon>Bacillota</taxon>
        <taxon>Bacilli</taxon>
        <taxon>Bacillales</taxon>
        <taxon>Paenibacillaceae</taxon>
    </lineage>
</organism>
<gene>
    <name evidence="7" type="ORF">ACFSUC_07445</name>
</gene>
<comment type="subcellular location">
    <subcellularLocation>
        <location evidence="1">Endomembrane system</location>
    </subcellularLocation>
</comment>
<protein>
    <submittedName>
        <fullName evidence="7">DUF445 family protein</fullName>
    </submittedName>
</protein>
<feature type="transmembrane region" description="Helical" evidence="6">
    <location>
        <begin position="365"/>
        <end position="388"/>
    </location>
</feature>
<dbReference type="Proteomes" id="UP001597497">
    <property type="component" value="Unassembled WGS sequence"/>
</dbReference>
<dbReference type="PANTHER" id="PTHR35791">
    <property type="entry name" value="UPF0754 MEMBRANE PROTEIN YHEB"/>
    <property type="match status" value="1"/>
</dbReference>
<evidence type="ECO:0000313" key="7">
    <source>
        <dbReference type="EMBL" id="MFD2671440.1"/>
    </source>
</evidence>
<keyword evidence="8" id="KW-1185">Reference proteome</keyword>
<accession>A0ABW5R8U6</accession>
<dbReference type="EMBL" id="JBHUMM010000010">
    <property type="protein sequence ID" value="MFD2671440.1"/>
    <property type="molecule type" value="Genomic_DNA"/>
</dbReference>
<dbReference type="RefSeq" id="WP_379928904.1">
    <property type="nucleotide sequence ID" value="NZ_JBHUMM010000010.1"/>
</dbReference>
<keyword evidence="4 6" id="KW-1133">Transmembrane helix</keyword>
<name>A0ABW5R8U6_9BACL</name>
<comment type="similarity">
    <text evidence="2">Belongs to the UPF0754 family.</text>
</comment>
<proteinExistence type="inferred from homology"/>
<dbReference type="InterPro" id="IPR007383">
    <property type="entry name" value="DUF445"/>
</dbReference>
<comment type="caution">
    <text evidence="7">The sequence shown here is derived from an EMBL/GenBank/DDBJ whole genome shotgun (WGS) entry which is preliminary data.</text>
</comment>
<dbReference type="Pfam" id="PF04286">
    <property type="entry name" value="DUF445"/>
    <property type="match status" value="1"/>
</dbReference>
<evidence type="ECO:0000256" key="1">
    <source>
        <dbReference type="ARBA" id="ARBA00004308"/>
    </source>
</evidence>
<evidence type="ECO:0000256" key="2">
    <source>
        <dbReference type="ARBA" id="ARBA00008053"/>
    </source>
</evidence>
<dbReference type="PANTHER" id="PTHR35791:SF1">
    <property type="entry name" value="UPF0754 MEMBRANE PROTEIN YHEB"/>
    <property type="match status" value="1"/>
</dbReference>
<sequence length="390" mass="44081">MIAFIVISILVAAAIGGLTNHLAIKMLFHPRQPVMVRGKRMPFTPGLIPKRREDIADALGDVVAQYLVTAEGLSRLLDEASFQEKVEGKVRQEMQRWKDSDLSIRDFALQWLTEKQWEDMRHMLLLAATSGSSAVLDRLERWTMQDDRPLKEILPAAWLSKQEEVVNRGAEKLADALREELQSARGELLLKQMLSKFMEQSSGGLLGALAGMFMDADRLADKLRPMLIEKLHAPDVQFALRGFLKRQSDRLLNQTVAELAAKVKEADESLFSSLKEEIHRHISEGKWLHELENGQAAKVAVWVEAHMLPKLPELLGWSVRQLQQRMARLVQLLNLPRLVSQEVRKFPIEQLEDVILRLSGKEFRAITWLGALLGGMIGLVQAGLYVLIGI</sequence>